<reference evidence="2 3" key="1">
    <citation type="journal article" date="2021" name="Nat. Commun.">
        <title>Genetic determinants of endophytism in the Arabidopsis root mycobiome.</title>
        <authorList>
            <person name="Mesny F."/>
            <person name="Miyauchi S."/>
            <person name="Thiergart T."/>
            <person name="Pickel B."/>
            <person name="Atanasova L."/>
            <person name="Karlsson M."/>
            <person name="Huettel B."/>
            <person name="Barry K.W."/>
            <person name="Haridas S."/>
            <person name="Chen C."/>
            <person name="Bauer D."/>
            <person name="Andreopoulos W."/>
            <person name="Pangilinan J."/>
            <person name="LaButti K."/>
            <person name="Riley R."/>
            <person name="Lipzen A."/>
            <person name="Clum A."/>
            <person name="Drula E."/>
            <person name="Henrissat B."/>
            <person name="Kohler A."/>
            <person name="Grigoriev I.V."/>
            <person name="Martin F.M."/>
            <person name="Hacquard S."/>
        </authorList>
    </citation>
    <scope>NUCLEOTIDE SEQUENCE [LARGE SCALE GENOMIC DNA]</scope>
    <source>
        <strain evidence="2 3">MPI-SDFR-AT-0080</strain>
    </source>
</reference>
<gene>
    <name evidence="2" type="ORF">B0J12DRAFT_662015</name>
</gene>
<name>A0ABQ8GBK7_9PEZI</name>
<dbReference type="Proteomes" id="UP000774617">
    <property type="component" value="Unassembled WGS sequence"/>
</dbReference>
<protein>
    <recommendedName>
        <fullName evidence="1">F-box domain-containing protein</fullName>
    </recommendedName>
</protein>
<organism evidence="2 3">
    <name type="scientific">Macrophomina phaseolina</name>
    <dbReference type="NCBI Taxonomy" id="35725"/>
    <lineage>
        <taxon>Eukaryota</taxon>
        <taxon>Fungi</taxon>
        <taxon>Dikarya</taxon>
        <taxon>Ascomycota</taxon>
        <taxon>Pezizomycotina</taxon>
        <taxon>Dothideomycetes</taxon>
        <taxon>Dothideomycetes incertae sedis</taxon>
        <taxon>Botryosphaeriales</taxon>
        <taxon>Botryosphaeriaceae</taxon>
        <taxon>Macrophomina</taxon>
    </lineage>
</organism>
<keyword evidence="3" id="KW-1185">Reference proteome</keyword>
<dbReference type="SUPFAM" id="SSF81383">
    <property type="entry name" value="F-box domain"/>
    <property type="match status" value="1"/>
</dbReference>
<dbReference type="PROSITE" id="PS50181">
    <property type="entry name" value="FBOX"/>
    <property type="match status" value="1"/>
</dbReference>
<dbReference type="InterPro" id="IPR036047">
    <property type="entry name" value="F-box-like_dom_sf"/>
</dbReference>
<feature type="domain" description="F-box" evidence="1">
    <location>
        <begin position="1"/>
        <end position="45"/>
    </location>
</feature>
<evidence type="ECO:0000313" key="2">
    <source>
        <dbReference type="EMBL" id="KAH7051085.1"/>
    </source>
</evidence>
<proteinExistence type="predicted"/>
<comment type="caution">
    <text evidence="2">The sequence shown here is derived from an EMBL/GenBank/DDBJ whole genome shotgun (WGS) entry which is preliminary data.</text>
</comment>
<sequence length="584" mass="64739">MQITDLPFELLEAIFNHLPTAAILPAALTCHALNPAAISSLYSRITIAPASAPSKEYFPNPFNLVLRLLADRTLGTRLRHLTFTHLSADNTTALSPRRTLPILANHNTSIYPDKTNAITLHPLLAHLQFYTQPLSPHHLTPHARDRLQHALVCASAQSVALLPVLTGLTPHLRSLDLAWAGLGPHAAVTTPRSLRTALPRLEVFAMRTCGTRGRNGAGGASWGRGEAWGVPAWAVRGGLAGGHGALRRVEFWGVRTAEVECESEGHADAEVWRELVTPLRTLELRKCEMEAGRLAEMLALVGRNCERLERLVVELVQPVTVETATGRAARVVRLEEVGEAVRRLLRPFAGCGVGDAQSEEASLRIPVINKTLTELTVTLDFGTPKGNITRANGGEVGSDGVNWGVIGRLGSLRGFENLDWLHVSWVVLVGWSLRSLSKEVWSDETLRKRGGYLGRVLPKSLRRLTITDEMASWIQWEWKPKEMVELTRDWLHSEITLKVLVWKLRNLSRDSDGALTWTERMRQEMRSVCEKAGVICEFDMAGYDACPKCQDAGRGSKYKERKRFLRASRATGLEESLREGMHTL</sequence>
<accession>A0ABQ8GBK7</accession>
<dbReference type="Pfam" id="PF12937">
    <property type="entry name" value="F-box-like"/>
    <property type="match status" value="1"/>
</dbReference>
<dbReference type="EMBL" id="JAGTJR010000012">
    <property type="protein sequence ID" value="KAH7051085.1"/>
    <property type="molecule type" value="Genomic_DNA"/>
</dbReference>
<evidence type="ECO:0000313" key="3">
    <source>
        <dbReference type="Proteomes" id="UP000774617"/>
    </source>
</evidence>
<dbReference type="InterPro" id="IPR001810">
    <property type="entry name" value="F-box_dom"/>
</dbReference>
<evidence type="ECO:0000259" key="1">
    <source>
        <dbReference type="PROSITE" id="PS50181"/>
    </source>
</evidence>